<protein>
    <submittedName>
        <fullName evidence="8">Homeobox protein Hox-B5</fullName>
    </submittedName>
</protein>
<organism evidence="7 8">
    <name type="scientific">Heterorhabditis bacteriophora</name>
    <name type="common">Entomopathogenic nematode worm</name>
    <dbReference type="NCBI Taxonomy" id="37862"/>
    <lineage>
        <taxon>Eukaryota</taxon>
        <taxon>Metazoa</taxon>
        <taxon>Ecdysozoa</taxon>
        <taxon>Nematoda</taxon>
        <taxon>Chromadorea</taxon>
        <taxon>Rhabditida</taxon>
        <taxon>Rhabditina</taxon>
        <taxon>Rhabditomorpha</taxon>
        <taxon>Strongyloidea</taxon>
        <taxon>Heterorhabditidae</taxon>
        <taxon>Heterorhabditis</taxon>
    </lineage>
</organism>
<sequence>MTSSADFTAGPAQGLMSSAFYYDSSQQPGAAYFPQNTVGQTGNFPNQSSQDPNLCYSQPVDWKEDKDDKKDGEEEKSGVAAVYPWMTRVHSSSDIEHLMNNRMEYLMKNRKTRLPLSITEQESDQSKDATINTRKQPENGG</sequence>
<evidence type="ECO:0000256" key="4">
    <source>
        <dbReference type="ARBA" id="ARBA00023155"/>
    </source>
</evidence>
<dbReference type="GO" id="GO:0003677">
    <property type="term" value="F:DNA binding"/>
    <property type="evidence" value="ECO:0007669"/>
    <property type="project" value="UniProtKB-KW"/>
</dbReference>
<feature type="region of interest" description="Disordered" evidence="6">
    <location>
        <begin position="116"/>
        <end position="141"/>
    </location>
</feature>
<dbReference type="GO" id="GO:0005634">
    <property type="term" value="C:nucleus"/>
    <property type="evidence" value="ECO:0007669"/>
    <property type="project" value="UniProtKB-SubCell"/>
</dbReference>
<keyword evidence="5" id="KW-0539">Nucleus</keyword>
<reference evidence="8" key="1">
    <citation type="submission" date="2016-11" db="UniProtKB">
        <authorList>
            <consortium name="WormBaseParasite"/>
        </authorList>
    </citation>
    <scope>IDENTIFICATION</scope>
</reference>
<dbReference type="Proteomes" id="UP000095283">
    <property type="component" value="Unplaced"/>
</dbReference>
<dbReference type="AlphaFoldDB" id="A0A1I7XCY1"/>
<evidence type="ECO:0000256" key="3">
    <source>
        <dbReference type="ARBA" id="ARBA00023125"/>
    </source>
</evidence>
<keyword evidence="3" id="KW-0238">DNA-binding</keyword>
<dbReference type="WBParaSite" id="Hba_15385">
    <property type="protein sequence ID" value="Hba_15385"/>
    <property type="gene ID" value="Hba_15385"/>
</dbReference>
<name>A0A1I7XCY1_HETBA</name>
<keyword evidence="7" id="KW-1185">Reference proteome</keyword>
<comment type="subcellular location">
    <subcellularLocation>
        <location evidence="1">Nucleus</location>
    </subcellularLocation>
</comment>
<proteinExistence type="predicted"/>
<dbReference type="InterPro" id="IPR001827">
    <property type="entry name" value="Homeobox_Antennapedia_CS"/>
</dbReference>
<keyword evidence="2" id="KW-0217">Developmental protein</keyword>
<feature type="compositionally biased region" description="Polar residues" evidence="6">
    <location>
        <begin position="32"/>
        <end position="56"/>
    </location>
</feature>
<keyword evidence="4" id="KW-0371">Homeobox</keyword>
<dbReference type="GO" id="GO:0003700">
    <property type="term" value="F:DNA-binding transcription factor activity"/>
    <property type="evidence" value="ECO:0007669"/>
    <property type="project" value="InterPro"/>
</dbReference>
<accession>A0A1I7XCY1</accession>
<evidence type="ECO:0000256" key="6">
    <source>
        <dbReference type="SAM" id="MobiDB-lite"/>
    </source>
</evidence>
<evidence type="ECO:0000313" key="8">
    <source>
        <dbReference type="WBParaSite" id="Hba_15385"/>
    </source>
</evidence>
<feature type="compositionally biased region" description="Basic and acidic residues" evidence="6">
    <location>
        <begin position="61"/>
        <end position="77"/>
    </location>
</feature>
<evidence type="ECO:0000256" key="2">
    <source>
        <dbReference type="ARBA" id="ARBA00022473"/>
    </source>
</evidence>
<feature type="region of interest" description="Disordered" evidence="6">
    <location>
        <begin position="32"/>
        <end position="77"/>
    </location>
</feature>
<evidence type="ECO:0000256" key="1">
    <source>
        <dbReference type="ARBA" id="ARBA00004123"/>
    </source>
</evidence>
<dbReference type="PROSITE" id="PS00032">
    <property type="entry name" value="ANTENNAPEDIA"/>
    <property type="match status" value="1"/>
</dbReference>
<evidence type="ECO:0000256" key="5">
    <source>
        <dbReference type="ARBA" id="ARBA00023242"/>
    </source>
</evidence>
<evidence type="ECO:0000313" key="7">
    <source>
        <dbReference type="Proteomes" id="UP000095283"/>
    </source>
</evidence>